<dbReference type="eggNOG" id="COG5616">
    <property type="taxonomic scope" value="Bacteria"/>
</dbReference>
<dbReference type="RefSeq" id="WP_012676211.1">
    <property type="nucleotide sequence ID" value="NC_012440.1"/>
</dbReference>
<dbReference type="OrthoDB" id="9791579at2"/>
<evidence type="ECO:0000313" key="3">
    <source>
        <dbReference type="Proteomes" id="UP000001366"/>
    </source>
</evidence>
<protein>
    <submittedName>
        <fullName evidence="2">Putative lipoprotein</fullName>
    </submittedName>
</protein>
<dbReference type="AlphaFoldDB" id="C0QR36"/>
<dbReference type="HOGENOM" id="CLU_105029_0_0_0"/>
<proteinExistence type="predicted"/>
<name>C0QR36_PERMH</name>
<accession>C0QR36</accession>
<dbReference type="Proteomes" id="UP000001366">
    <property type="component" value="Chromosome"/>
</dbReference>
<evidence type="ECO:0000313" key="2">
    <source>
        <dbReference type="EMBL" id="ACO03972.1"/>
    </source>
</evidence>
<feature type="chain" id="PRO_5002902506" evidence="1">
    <location>
        <begin position="22"/>
        <end position="167"/>
    </location>
</feature>
<feature type="signal peptide" evidence="1">
    <location>
        <begin position="1"/>
        <end position="21"/>
    </location>
</feature>
<dbReference type="STRING" id="123214.PERMA_1363"/>
<organism evidence="2 3">
    <name type="scientific">Persephonella marina (strain DSM 14350 / EX-H1)</name>
    <dbReference type="NCBI Taxonomy" id="123214"/>
    <lineage>
        <taxon>Bacteria</taxon>
        <taxon>Pseudomonadati</taxon>
        <taxon>Aquificota</taxon>
        <taxon>Aquificia</taxon>
        <taxon>Aquificales</taxon>
        <taxon>Hydrogenothermaceae</taxon>
        <taxon>Persephonella</taxon>
    </lineage>
</organism>
<keyword evidence="3" id="KW-1185">Reference proteome</keyword>
<evidence type="ECO:0000256" key="1">
    <source>
        <dbReference type="SAM" id="SignalP"/>
    </source>
</evidence>
<dbReference type="PROSITE" id="PS51257">
    <property type="entry name" value="PROKAR_LIPOPROTEIN"/>
    <property type="match status" value="1"/>
</dbReference>
<keyword evidence="1" id="KW-0732">Signal</keyword>
<keyword evidence="2" id="KW-0449">Lipoprotein</keyword>
<dbReference type="KEGG" id="pmx:PERMA_1363"/>
<dbReference type="EMBL" id="CP001230">
    <property type="protein sequence ID" value="ACO03972.1"/>
    <property type="molecule type" value="Genomic_DNA"/>
</dbReference>
<dbReference type="PaxDb" id="123214-PERMA_1363"/>
<gene>
    <name evidence="2" type="ordered locus">PERMA_1363</name>
</gene>
<sequence length="167" mass="18775">MKKWFLLLLSVVILSCSSVYNVQKKNINRDESIVILPFENFTEVPLAGQKASGIAEGVFVSKGFNISERFYNNKYEDYSDQEIKDLLKKASSKNIKYAVTGYVNEWRYKTGIDGEPAVSITLKIIETETGKTVWTAVGSKTGWGYESVGTVAQKLINEMIDGLRKNK</sequence>
<reference evidence="2 3" key="1">
    <citation type="journal article" date="2009" name="J. Bacteriol.">
        <title>Complete and draft genome sequences of six members of the Aquificales.</title>
        <authorList>
            <person name="Reysenbach A.L."/>
            <person name="Hamamura N."/>
            <person name="Podar M."/>
            <person name="Griffiths E."/>
            <person name="Ferreira S."/>
            <person name="Hochstein R."/>
            <person name="Heidelberg J."/>
            <person name="Johnson J."/>
            <person name="Mead D."/>
            <person name="Pohorille A."/>
            <person name="Sarmiento M."/>
            <person name="Schweighofer K."/>
            <person name="Seshadri R."/>
            <person name="Voytek M.A."/>
        </authorList>
    </citation>
    <scope>NUCLEOTIDE SEQUENCE [LARGE SCALE GENOMIC DNA]</scope>
    <source>
        <strain evidence="3">DSM 14350 / EX-H1</strain>
    </source>
</reference>
<dbReference type="Gene3D" id="3.40.50.10610">
    <property type="entry name" value="ABC-type transport auxiliary lipoprotein component"/>
    <property type="match status" value="1"/>
</dbReference>